<reference evidence="2 3" key="1">
    <citation type="submission" date="2017-09" db="EMBL/GenBank/DDBJ databases">
        <title>Depth-based differentiation of microbial function through sediment-hosted aquifers and enrichment of novel symbionts in the deep terrestrial subsurface.</title>
        <authorList>
            <person name="Probst A.J."/>
            <person name="Ladd B."/>
            <person name="Jarett J.K."/>
            <person name="Geller-Mcgrath D.E."/>
            <person name="Sieber C.M."/>
            <person name="Emerson J.B."/>
            <person name="Anantharaman K."/>
            <person name="Thomas B.C."/>
            <person name="Malmstrom R."/>
            <person name="Stieglmeier M."/>
            <person name="Klingl A."/>
            <person name="Woyke T."/>
            <person name="Ryan C.M."/>
            <person name="Banfield J.F."/>
        </authorList>
    </citation>
    <scope>NUCLEOTIDE SEQUENCE [LARGE SCALE GENOMIC DNA]</scope>
    <source>
        <strain evidence="2">CG23_combo_of_CG06-09_8_20_14_all_40_14</strain>
    </source>
</reference>
<dbReference type="EMBL" id="PCQY01000005">
    <property type="protein sequence ID" value="PIP04829.1"/>
    <property type="molecule type" value="Genomic_DNA"/>
</dbReference>
<organism evidence="2 3">
    <name type="scientific">candidate division WWE3 bacterium CG23_combo_of_CG06-09_8_20_14_all_40_14</name>
    <dbReference type="NCBI Taxonomy" id="1975095"/>
    <lineage>
        <taxon>Bacteria</taxon>
        <taxon>Katanobacteria</taxon>
    </lineage>
</organism>
<keyword evidence="1" id="KW-1133">Transmembrane helix</keyword>
<sequence>MSNKTSIVQKSFLISIILTLSFVLLFVGGLEAARFVYLSAFGEPYEMGWLILYLMGKVFGFVFGLIGTIVISIATIFLDKRKVSKVGKYKYPTVKVFFTVYVFVILELLFLLVLINAFIPPCPNCYK</sequence>
<dbReference type="AlphaFoldDB" id="A0A2G9XCY5"/>
<name>A0A2G9XCY5_UNCKA</name>
<comment type="caution">
    <text evidence="2">The sequence shown here is derived from an EMBL/GenBank/DDBJ whole genome shotgun (WGS) entry which is preliminary data.</text>
</comment>
<dbReference type="Proteomes" id="UP000231388">
    <property type="component" value="Unassembled WGS sequence"/>
</dbReference>
<accession>A0A2G9XCY5</accession>
<feature type="transmembrane region" description="Helical" evidence="1">
    <location>
        <begin position="98"/>
        <end position="119"/>
    </location>
</feature>
<feature type="transmembrane region" description="Helical" evidence="1">
    <location>
        <begin position="12"/>
        <end position="30"/>
    </location>
</feature>
<keyword evidence="1" id="KW-0472">Membrane</keyword>
<feature type="transmembrane region" description="Helical" evidence="1">
    <location>
        <begin position="50"/>
        <end position="78"/>
    </location>
</feature>
<protein>
    <submittedName>
        <fullName evidence="2">Uncharacterized protein</fullName>
    </submittedName>
</protein>
<evidence type="ECO:0000313" key="2">
    <source>
        <dbReference type="EMBL" id="PIP04829.1"/>
    </source>
</evidence>
<gene>
    <name evidence="2" type="ORF">COX53_00230</name>
</gene>
<evidence type="ECO:0000256" key="1">
    <source>
        <dbReference type="SAM" id="Phobius"/>
    </source>
</evidence>
<keyword evidence="1" id="KW-0812">Transmembrane</keyword>
<proteinExistence type="predicted"/>
<evidence type="ECO:0000313" key="3">
    <source>
        <dbReference type="Proteomes" id="UP000231388"/>
    </source>
</evidence>